<organism evidence="1 2">
    <name type="scientific">Prevotella disiens JCM 6334 = ATCC 29426</name>
    <dbReference type="NCBI Taxonomy" id="1235811"/>
    <lineage>
        <taxon>Bacteria</taxon>
        <taxon>Pseudomonadati</taxon>
        <taxon>Bacteroidota</taxon>
        <taxon>Bacteroidia</taxon>
        <taxon>Bacteroidales</taxon>
        <taxon>Prevotellaceae</taxon>
        <taxon>Prevotella</taxon>
    </lineage>
</organism>
<name>A0ABP2Y8C4_9BACT</name>
<accession>A0ABP2Y8C4</accession>
<dbReference type="EMBL" id="AWUY01000066">
    <property type="protein sequence ID" value="ERJ78601.1"/>
    <property type="molecule type" value="Genomic_DNA"/>
</dbReference>
<evidence type="ECO:0000313" key="1">
    <source>
        <dbReference type="EMBL" id="ERJ78601.1"/>
    </source>
</evidence>
<protein>
    <submittedName>
        <fullName evidence="1">Uncharacterized protein</fullName>
    </submittedName>
</protein>
<reference evidence="1 2" key="1">
    <citation type="submission" date="2013-06" db="EMBL/GenBank/DDBJ databases">
        <authorList>
            <person name="Weinstock G."/>
            <person name="Sodergren E."/>
            <person name="Lobos E.A."/>
            <person name="Fulton L."/>
            <person name="Fulton R."/>
            <person name="Courtney L."/>
            <person name="Fronick C."/>
            <person name="O'Laughlin M."/>
            <person name="Godfrey J."/>
            <person name="Wilson R.M."/>
            <person name="Miner T."/>
            <person name="Farmer C."/>
            <person name="Delehaunty K."/>
            <person name="Cordes M."/>
            <person name="Minx P."/>
            <person name="Tomlinson C."/>
            <person name="Chen J."/>
            <person name="Wollam A."/>
            <person name="Pepin K.H."/>
            <person name="Bhonagiri V."/>
            <person name="Zhang X."/>
            <person name="Warren W."/>
            <person name="Mitreva M."/>
            <person name="Mardis E.R."/>
            <person name="Wilson R.K."/>
        </authorList>
    </citation>
    <scope>NUCLEOTIDE SEQUENCE [LARGE SCALE GENOMIC DNA]</scope>
    <source>
        <strain evidence="1 2">ATCC 29426</strain>
    </source>
</reference>
<keyword evidence="2" id="KW-1185">Reference proteome</keyword>
<gene>
    <name evidence="1" type="ORF">HMPREF0653_00823</name>
</gene>
<proteinExistence type="predicted"/>
<comment type="caution">
    <text evidence="1">The sequence shown here is derived from an EMBL/GenBank/DDBJ whole genome shotgun (WGS) entry which is preliminary data.</text>
</comment>
<sequence>MKIILYCIVNQSFTFLLQKEVKKKSKKYAVIKKNTYLCNVLRNK</sequence>
<dbReference type="Proteomes" id="UP000016660">
    <property type="component" value="Unassembled WGS sequence"/>
</dbReference>
<evidence type="ECO:0000313" key="2">
    <source>
        <dbReference type="Proteomes" id="UP000016660"/>
    </source>
</evidence>